<feature type="compositionally biased region" description="Basic and acidic residues" evidence="8">
    <location>
        <begin position="1048"/>
        <end position="1058"/>
    </location>
</feature>
<dbReference type="RefSeq" id="WP_126382094.1">
    <property type="nucleotide sequence ID" value="NZ_LR134350.1"/>
</dbReference>
<dbReference type="GO" id="GO:0009341">
    <property type="term" value="C:beta-galactosidase complex"/>
    <property type="evidence" value="ECO:0007669"/>
    <property type="project" value="InterPro"/>
</dbReference>
<dbReference type="Pfam" id="PF02929">
    <property type="entry name" value="Bgal_small_N"/>
    <property type="match status" value="1"/>
</dbReference>
<evidence type="ECO:0000259" key="9">
    <source>
        <dbReference type="SMART" id="SM01038"/>
    </source>
</evidence>
<dbReference type="InterPro" id="IPR006104">
    <property type="entry name" value="Glyco_hydro_2_N"/>
</dbReference>
<dbReference type="Pfam" id="PF16353">
    <property type="entry name" value="LacZ_4"/>
    <property type="match status" value="1"/>
</dbReference>
<evidence type="ECO:0000256" key="2">
    <source>
        <dbReference type="ARBA" id="ARBA00007401"/>
    </source>
</evidence>
<comment type="similarity">
    <text evidence="2">Belongs to the glycosyl hydrolase 2 family.</text>
</comment>
<name>A0A3S4UWR2_9ACTO</name>
<dbReference type="SUPFAM" id="SSF49785">
    <property type="entry name" value="Galactose-binding domain-like"/>
    <property type="match status" value="1"/>
</dbReference>
<keyword evidence="5 10" id="KW-0378">Hydrolase</keyword>
<proteinExistence type="inferred from homology"/>
<dbReference type="OrthoDB" id="9762066at2"/>
<dbReference type="PANTHER" id="PTHR46323:SF2">
    <property type="entry name" value="BETA-GALACTOSIDASE"/>
    <property type="match status" value="1"/>
</dbReference>
<dbReference type="InterPro" id="IPR017853">
    <property type="entry name" value="GH"/>
</dbReference>
<dbReference type="KEGG" id="ahw:NCTC11636_00934"/>
<dbReference type="EC" id="3.2.1.23" evidence="3"/>
<evidence type="ECO:0000256" key="3">
    <source>
        <dbReference type="ARBA" id="ARBA00012756"/>
    </source>
</evidence>
<dbReference type="Gene3D" id="2.60.120.260">
    <property type="entry name" value="Galactose-binding domain-like"/>
    <property type="match status" value="1"/>
</dbReference>
<gene>
    <name evidence="10" type="primary">ebgA</name>
    <name evidence="10" type="ORF">NCTC11636_00934</name>
</gene>
<evidence type="ECO:0000256" key="5">
    <source>
        <dbReference type="ARBA" id="ARBA00022801"/>
    </source>
</evidence>
<dbReference type="InterPro" id="IPR050347">
    <property type="entry name" value="Bact_Beta-galactosidase"/>
</dbReference>
<dbReference type="GO" id="GO:0005990">
    <property type="term" value="P:lactose catabolic process"/>
    <property type="evidence" value="ECO:0007669"/>
    <property type="project" value="TreeGrafter"/>
</dbReference>
<dbReference type="Gene3D" id="2.60.40.10">
    <property type="entry name" value="Immunoglobulins"/>
    <property type="match status" value="2"/>
</dbReference>
<evidence type="ECO:0000256" key="8">
    <source>
        <dbReference type="SAM" id="MobiDB-lite"/>
    </source>
</evidence>
<dbReference type="SUPFAM" id="SSF49303">
    <property type="entry name" value="beta-Galactosidase/glucuronidase domain"/>
    <property type="match status" value="2"/>
</dbReference>
<sequence>MTTPTPAPRSTRSCPLTGQDEDRFWEDPSRSGQGRLPARAYFFGYPDAASAASMDRRRCLGHTDLCGSWSFRLFTGPLHVDPSTHASPHPGWDQVEVPHLWQLDGYGSPAYTDEGYPFPVDPPRVPSDTPTAVYQKVVTLSPVEGMRTILRLDGVESLVVVHVNGRRVGWSKGSRLAAEFDLTEAVVPGDNLLSLTVLQFCDGTYLEDQDMWWASGIFREVYLVHRPVGGLADMVITTPLVDGEHVLEVDLLAADRLPSQGAGEGSGWKVDWALSHDGRPLAGGSASSATSRLRISEVVLGAPVWTPETPELCLLLLTVRDGAGSVVEHVPHRVGFRDITIEDGLLRLDGRPFTMHGVNRHDHDDRRGRAVGIDRVRRDLLLMKEHNVNAVRTAHYPNDPRFYEMCDELGLFVLAETDLETHGFELVGDINRLSSAPQWRQAYVDRIERHVRAQRNHPSVVMWSLGNESGFGDNFVAAYERAKELDPTRPVHYEEDRDAEVVDVVSTMYSRVSQMNDFGEHPHPKPRILCEYAHAMGNGPGGLSQYQEVIDRHPCIQGHFVWEWSDQAIRTVLPDGTTTWLYGGDFGDYPNNGSFCVDGLVLPWQEPSPGLIEYAQVIAPVVIEPDGQDGRGLRVRTRLYFTDTSGFSLVAALRVNGEVVWSRAQPCPVVGPGQTAPLSIDHPQARGECFLEVSVLRDAATAWAPAGARVAVYQFPLPRQAPARVEPARHGAGRAQEGRAEPVRWTRQGPSLVLGAGDDELRIDVLEGRLTSWRASGRELITVPPAVSLWKPVIDNHRTEAQTLWRPRFLDDLRTSTRSVRARRDGPCVEVTVDQRLAPPALDIGMRLRWRLVYRPDGALSVRVEGLPEGGYRGLVPRVGVEMGLDPGLSEVEYYGRGPGENYPDSCAASLIGRWSTTVEDMYVPYVRPQDYGNREDVRWLVLRRRGGAGLMVIGEDPLSVAAWPFTTAELEAAEHLHELRRTGSTTTVHLNHKVLGLGSRSWGSEVLESHRTRWESFSFAFLLVPLDERQDPTARWLRDAPVPAGAHDSHAPARGADRAPGTAGRQAGDGSCDW</sequence>
<comment type="catalytic activity">
    <reaction evidence="1">
        <text>Hydrolysis of terminal non-reducing beta-D-galactose residues in beta-D-galactosides.</text>
        <dbReference type="EC" id="3.2.1.23"/>
    </reaction>
</comment>
<dbReference type="PRINTS" id="PR00132">
    <property type="entry name" value="GLHYDRLASE2"/>
</dbReference>
<dbReference type="Pfam" id="PF02837">
    <property type="entry name" value="Glyco_hydro_2_N"/>
    <property type="match status" value="1"/>
</dbReference>
<feature type="region of interest" description="Disordered" evidence="8">
    <location>
        <begin position="1"/>
        <end position="32"/>
    </location>
</feature>
<feature type="region of interest" description="Disordered" evidence="8">
    <location>
        <begin position="1041"/>
        <end position="1075"/>
    </location>
</feature>
<dbReference type="Gene3D" id="3.20.20.80">
    <property type="entry name" value="Glycosidases"/>
    <property type="match status" value="1"/>
</dbReference>
<dbReference type="GO" id="GO:0030246">
    <property type="term" value="F:carbohydrate binding"/>
    <property type="evidence" value="ECO:0007669"/>
    <property type="project" value="InterPro"/>
</dbReference>
<dbReference type="InterPro" id="IPR011013">
    <property type="entry name" value="Gal_mutarotase_sf_dom"/>
</dbReference>
<dbReference type="PROSITE" id="PS00719">
    <property type="entry name" value="GLYCOSYL_HYDROL_F2_1"/>
    <property type="match status" value="1"/>
</dbReference>
<keyword evidence="11" id="KW-1185">Reference proteome</keyword>
<dbReference type="PANTHER" id="PTHR46323">
    <property type="entry name" value="BETA-GALACTOSIDASE"/>
    <property type="match status" value="1"/>
</dbReference>
<dbReference type="InterPro" id="IPR006103">
    <property type="entry name" value="Glyco_hydro_2_cat"/>
</dbReference>
<dbReference type="SMART" id="SM01038">
    <property type="entry name" value="Bgal_small_N"/>
    <property type="match status" value="1"/>
</dbReference>
<dbReference type="InterPro" id="IPR014718">
    <property type="entry name" value="GH-type_carb-bd"/>
</dbReference>
<evidence type="ECO:0000256" key="1">
    <source>
        <dbReference type="ARBA" id="ARBA00001412"/>
    </source>
</evidence>
<evidence type="ECO:0000313" key="11">
    <source>
        <dbReference type="Proteomes" id="UP000266895"/>
    </source>
</evidence>
<evidence type="ECO:0000313" key="10">
    <source>
        <dbReference type="EMBL" id="VEG27246.1"/>
    </source>
</evidence>
<dbReference type="Pfam" id="PF02836">
    <property type="entry name" value="Glyco_hydro_2_C"/>
    <property type="match status" value="1"/>
</dbReference>
<dbReference type="SUPFAM" id="SSF74650">
    <property type="entry name" value="Galactose mutarotase-like"/>
    <property type="match status" value="1"/>
</dbReference>
<accession>A0A3S4UWR2</accession>
<dbReference type="InterPro" id="IPR013783">
    <property type="entry name" value="Ig-like_fold"/>
</dbReference>
<dbReference type="InterPro" id="IPR004199">
    <property type="entry name" value="B-gal_small/dom_5"/>
</dbReference>
<keyword evidence="6 10" id="KW-0326">Glycosidase</keyword>
<dbReference type="InterPro" id="IPR032312">
    <property type="entry name" value="LacZ_4"/>
</dbReference>
<dbReference type="Proteomes" id="UP000266895">
    <property type="component" value="Chromosome"/>
</dbReference>
<dbReference type="EMBL" id="LR134350">
    <property type="protein sequence ID" value="VEG27246.1"/>
    <property type="molecule type" value="Genomic_DNA"/>
</dbReference>
<dbReference type="InterPro" id="IPR006101">
    <property type="entry name" value="Glyco_hydro_2"/>
</dbReference>
<dbReference type="InterPro" id="IPR023232">
    <property type="entry name" value="Glyco_hydro_2_AS"/>
</dbReference>
<evidence type="ECO:0000256" key="4">
    <source>
        <dbReference type="ARBA" id="ARBA00013303"/>
    </source>
</evidence>
<protein>
    <recommendedName>
        <fullName evidence="4">Beta-galactosidase</fullName>
        <ecNumber evidence="3">3.2.1.23</ecNumber>
    </recommendedName>
    <alternativeName>
        <fullName evidence="7">Lactase</fullName>
    </alternativeName>
</protein>
<feature type="compositionally biased region" description="Low complexity" evidence="8">
    <location>
        <begin position="1"/>
        <end position="15"/>
    </location>
</feature>
<dbReference type="AlphaFoldDB" id="A0A3S4UWR2"/>
<evidence type="ECO:0000256" key="6">
    <source>
        <dbReference type="ARBA" id="ARBA00023295"/>
    </source>
</evidence>
<dbReference type="SUPFAM" id="SSF51445">
    <property type="entry name" value="(Trans)glycosidases"/>
    <property type="match status" value="1"/>
</dbReference>
<dbReference type="GO" id="GO:0004565">
    <property type="term" value="F:beta-galactosidase activity"/>
    <property type="evidence" value="ECO:0007669"/>
    <property type="project" value="UniProtKB-EC"/>
</dbReference>
<dbReference type="PROSITE" id="PS00608">
    <property type="entry name" value="GLYCOSYL_HYDROL_F2_2"/>
    <property type="match status" value="1"/>
</dbReference>
<dbReference type="InterPro" id="IPR008979">
    <property type="entry name" value="Galactose-bd-like_sf"/>
</dbReference>
<feature type="domain" description="Beta galactosidase small chain/" evidence="9">
    <location>
        <begin position="753"/>
        <end position="1025"/>
    </location>
</feature>
<dbReference type="Gene3D" id="2.70.98.10">
    <property type="match status" value="1"/>
</dbReference>
<feature type="compositionally biased region" description="Basic and acidic residues" evidence="8">
    <location>
        <begin position="20"/>
        <end position="29"/>
    </location>
</feature>
<evidence type="ECO:0000256" key="7">
    <source>
        <dbReference type="ARBA" id="ARBA00032230"/>
    </source>
</evidence>
<organism evidence="10 11">
    <name type="scientific">Actinomyces howellii</name>
    <dbReference type="NCBI Taxonomy" id="52771"/>
    <lineage>
        <taxon>Bacteria</taxon>
        <taxon>Bacillati</taxon>
        <taxon>Actinomycetota</taxon>
        <taxon>Actinomycetes</taxon>
        <taxon>Actinomycetales</taxon>
        <taxon>Actinomycetaceae</taxon>
        <taxon>Actinomyces</taxon>
    </lineage>
</organism>
<reference evidence="10 11" key="1">
    <citation type="submission" date="2018-12" db="EMBL/GenBank/DDBJ databases">
        <authorList>
            <consortium name="Pathogen Informatics"/>
        </authorList>
    </citation>
    <scope>NUCLEOTIDE SEQUENCE [LARGE SCALE GENOMIC DNA]</scope>
    <source>
        <strain evidence="10 11">NCTC11636</strain>
    </source>
</reference>
<dbReference type="InterPro" id="IPR036156">
    <property type="entry name" value="Beta-gal/glucu_dom_sf"/>
</dbReference>
<dbReference type="InterPro" id="IPR023230">
    <property type="entry name" value="Glyco_hydro_2_CS"/>
</dbReference>